<dbReference type="PANTHER" id="PTHR11054:SF0">
    <property type="entry name" value="6-PHOSPHOGLUCONOLACTONASE"/>
    <property type="match status" value="1"/>
</dbReference>
<comment type="caution">
    <text evidence="9">The sequence shown here is derived from an EMBL/GenBank/DDBJ whole genome shotgun (WGS) entry which is preliminary data.</text>
</comment>
<comment type="function">
    <text evidence="2 7">Hydrolysis of 6-phosphogluconolactone to 6-phosphogluconate.</text>
</comment>
<dbReference type="InterPro" id="IPR005900">
    <property type="entry name" value="6-phosphogluconolactonase_DevB"/>
</dbReference>
<reference evidence="9 10" key="1">
    <citation type="submission" date="2021-04" db="EMBL/GenBank/DDBJ databases">
        <authorList>
            <person name="Pira H."/>
            <person name="Risdian C."/>
            <person name="Wink J."/>
        </authorList>
    </citation>
    <scope>NUCLEOTIDE SEQUENCE [LARGE SCALE GENOMIC DNA]</scope>
    <source>
        <strain evidence="9 10">WHA3</strain>
    </source>
</reference>
<feature type="domain" description="Glucosamine/galactosamine-6-phosphate isomerase" evidence="8">
    <location>
        <begin position="11"/>
        <end position="225"/>
    </location>
</feature>
<evidence type="ECO:0000313" key="10">
    <source>
        <dbReference type="Proteomes" id="UP000722336"/>
    </source>
</evidence>
<evidence type="ECO:0000256" key="3">
    <source>
        <dbReference type="ARBA" id="ARBA00004961"/>
    </source>
</evidence>
<comment type="similarity">
    <text evidence="4 7">Belongs to the glucosamine/galactosamine-6-phosphate isomerase family. 6-phosphogluconolactonase subfamily.</text>
</comment>
<name>A0ABS6SD37_9SPHN</name>
<dbReference type="EC" id="3.1.1.31" evidence="5 7"/>
<evidence type="ECO:0000256" key="5">
    <source>
        <dbReference type="ARBA" id="ARBA00013198"/>
    </source>
</evidence>
<evidence type="ECO:0000256" key="2">
    <source>
        <dbReference type="ARBA" id="ARBA00002681"/>
    </source>
</evidence>
<organism evidence="9 10">
    <name type="scientific">Pacificimonas pallii</name>
    <dbReference type="NCBI Taxonomy" id="2827236"/>
    <lineage>
        <taxon>Bacteria</taxon>
        <taxon>Pseudomonadati</taxon>
        <taxon>Pseudomonadota</taxon>
        <taxon>Alphaproteobacteria</taxon>
        <taxon>Sphingomonadales</taxon>
        <taxon>Sphingosinicellaceae</taxon>
        <taxon>Pacificimonas</taxon>
    </lineage>
</organism>
<dbReference type="Proteomes" id="UP000722336">
    <property type="component" value="Unassembled WGS sequence"/>
</dbReference>
<evidence type="ECO:0000256" key="7">
    <source>
        <dbReference type="RuleBase" id="RU365095"/>
    </source>
</evidence>
<evidence type="ECO:0000256" key="6">
    <source>
        <dbReference type="ARBA" id="ARBA00020337"/>
    </source>
</evidence>
<sequence>MTEYRWHKYADREEMADAAADKIARTLRNTITIKGTALMFVPGGGTPVPVFAALCGMSADWNKVTVVPGDERLVPPGDPLSNFGMIEQAFADTDAATLALLGDDTSRSGAAADAESRLAMLKWPPDIVWLGMGADGHTASIFPGLDLEKALNTDGRVVAAMPNPLPDDAPVPRVTLSRAAIRSAANIIVTITGGEKRDLLERALEEGDHSLFPIGRVLAGQDVDIFWSS</sequence>
<evidence type="ECO:0000256" key="4">
    <source>
        <dbReference type="ARBA" id="ARBA00010662"/>
    </source>
</evidence>
<dbReference type="CDD" id="cd01400">
    <property type="entry name" value="6PGL"/>
    <property type="match status" value="1"/>
</dbReference>
<keyword evidence="7 9" id="KW-0378">Hydrolase</keyword>
<evidence type="ECO:0000259" key="8">
    <source>
        <dbReference type="Pfam" id="PF01182"/>
    </source>
</evidence>
<dbReference type="InterPro" id="IPR006148">
    <property type="entry name" value="Glc/Gal-6P_isomerase"/>
</dbReference>
<accession>A0ABS6SD37</accession>
<keyword evidence="10" id="KW-1185">Reference proteome</keyword>
<evidence type="ECO:0000256" key="1">
    <source>
        <dbReference type="ARBA" id="ARBA00000832"/>
    </source>
</evidence>
<evidence type="ECO:0000313" key="9">
    <source>
        <dbReference type="EMBL" id="MBV7256270.1"/>
    </source>
</evidence>
<dbReference type="GO" id="GO:0017057">
    <property type="term" value="F:6-phosphogluconolactonase activity"/>
    <property type="evidence" value="ECO:0007669"/>
    <property type="project" value="UniProtKB-EC"/>
</dbReference>
<protein>
    <recommendedName>
        <fullName evidence="6 7">6-phosphogluconolactonase</fullName>
        <shortName evidence="7">6PGL</shortName>
        <ecNumber evidence="5 7">3.1.1.31</ecNumber>
    </recommendedName>
</protein>
<dbReference type="EMBL" id="JAGSPA010000002">
    <property type="protein sequence ID" value="MBV7256270.1"/>
    <property type="molecule type" value="Genomic_DNA"/>
</dbReference>
<gene>
    <name evidence="7 9" type="primary">pgl</name>
    <name evidence="9" type="ORF">KCG44_05665</name>
</gene>
<dbReference type="PANTHER" id="PTHR11054">
    <property type="entry name" value="6-PHOSPHOGLUCONOLACTONASE"/>
    <property type="match status" value="1"/>
</dbReference>
<dbReference type="InterPro" id="IPR039104">
    <property type="entry name" value="6PGL"/>
</dbReference>
<dbReference type="NCBIfam" id="TIGR01198">
    <property type="entry name" value="pgl"/>
    <property type="match status" value="1"/>
</dbReference>
<dbReference type="Pfam" id="PF01182">
    <property type="entry name" value="Glucosamine_iso"/>
    <property type="match status" value="1"/>
</dbReference>
<proteinExistence type="inferred from homology"/>
<comment type="catalytic activity">
    <reaction evidence="1 7">
        <text>6-phospho-D-glucono-1,5-lactone + H2O = 6-phospho-D-gluconate + H(+)</text>
        <dbReference type="Rhea" id="RHEA:12556"/>
        <dbReference type="ChEBI" id="CHEBI:15377"/>
        <dbReference type="ChEBI" id="CHEBI:15378"/>
        <dbReference type="ChEBI" id="CHEBI:57955"/>
        <dbReference type="ChEBI" id="CHEBI:58759"/>
        <dbReference type="EC" id="3.1.1.31"/>
    </reaction>
</comment>
<dbReference type="RefSeq" id="WP_218444845.1">
    <property type="nucleotide sequence ID" value="NZ_JAGSPA010000002.1"/>
</dbReference>
<comment type="pathway">
    <text evidence="3 7">Carbohydrate degradation; pentose phosphate pathway; D-ribulose 5-phosphate from D-glucose 6-phosphate (oxidative stage): step 2/3.</text>
</comment>